<keyword evidence="7 13" id="KW-0406">Ion transport</keyword>
<evidence type="ECO:0000256" key="4">
    <source>
        <dbReference type="ARBA" id="ARBA00022692"/>
    </source>
</evidence>
<evidence type="ECO:0000256" key="11">
    <source>
        <dbReference type="ARBA" id="ARBA00025614"/>
    </source>
</evidence>
<keyword evidence="9 13" id="KW-0066">ATP synthesis</keyword>
<comment type="subcellular location">
    <subcellularLocation>
        <location evidence="13">Cell membrane</location>
        <topology evidence="13">Single-pass membrane protein</topology>
    </subcellularLocation>
    <subcellularLocation>
        <location evidence="12">Endomembrane system</location>
        <topology evidence="12">Single-pass membrane protein</topology>
    </subcellularLocation>
</comment>
<comment type="function">
    <text evidence="11">Component of the F(0) channel, it forms part of the peripheral stalk, linking F(1) to F(0). The b'-subunit is a diverged and duplicated form of b found in plants and photosynthetic bacteria.</text>
</comment>
<gene>
    <name evidence="13" type="primary">atpF</name>
    <name evidence="16" type="ORF">ACFSM5_21480</name>
</gene>
<evidence type="ECO:0000313" key="17">
    <source>
        <dbReference type="Proteomes" id="UP001597295"/>
    </source>
</evidence>
<keyword evidence="5 13" id="KW-0375">Hydrogen ion transport</keyword>
<sequence length="163" mass="17127">MPQLNPAFFSMQIFWVAVSFILLLVLMSKVALPKIASILDERSARIDGDIAAAKAARDAAEALFAETEKSLLAARASAQEVMKAAQDSADAEAKRRELELAQRLSAEASAAEARIAAAKQSALDNVRQIATEVAAAAASKLTGTTVSEADAAGAIDQTLRERA</sequence>
<evidence type="ECO:0000256" key="10">
    <source>
        <dbReference type="ARBA" id="ARBA00025198"/>
    </source>
</evidence>
<keyword evidence="6 13" id="KW-1133">Transmembrane helix</keyword>
<keyword evidence="15" id="KW-0175">Coiled coil</keyword>
<comment type="function">
    <text evidence="10 13">F(1)F(0) ATP synthase produces ATP from ADP in the presence of a proton or sodium gradient. F-type ATPases consist of two structural domains, F(1) containing the extramembraneous catalytic core and F(0) containing the membrane proton channel, linked together by a central stalk and a peripheral stalk. During catalysis, ATP synthesis in the catalytic domain of F(1) is coupled via a rotary mechanism of the central stalk subunits to proton translocation.</text>
</comment>
<evidence type="ECO:0000256" key="14">
    <source>
        <dbReference type="RuleBase" id="RU003848"/>
    </source>
</evidence>
<dbReference type="PANTHER" id="PTHR33445">
    <property type="entry name" value="ATP SYNTHASE SUBUNIT B', CHLOROPLASTIC"/>
    <property type="match status" value="1"/>
</dbReference>
<evidence type="ECO:0000256" key="7">
    <source>
        <dbReference type="ARBA" id="ARBA00023065"/>
    </source>
</evidence>
<feature type="transmembrane region" description="Helical" evidence="13">
    <location>
        <begin position="12"/>
        <end position="32"/>
    </location>
</feature>
<evidence type="ECO:0000256" key="12">
    <source>
        <dbReference type="ARBA" id="ARBA00037847"/>
    </source>
</evidence>
<evidence type="ECO:0000256" key="8">
    <source>
        <dbReference type="ARBA" id="ARBA00023136"/>
    </source>
</evidence>
<dbReference type="Proteomes" id="UP001597295">
    <property type="component" value="Unassembled WGS sequence"/>
</dbReference>
<evidence type="ECO:0000256" key="3">
    <source>
        <dbReference type="ARBA" id="ARBA00022547"/>
    </source>
</evidence>
<evidence type="ECO:0000256" key="1">
    <source>
        <dbReference type="ARBA" id="ARBA00005513"/>
    </source>
</evidence>
<dbReference type="InterPro" id="IPR050059">
    <property type="entry name" value="ATP_synthase_B_chain"/>
</dbReference>
<comment type="subunit">
    <text evidence="13">F-type ATPases have 2 components, F(1) - the catalytic core - and F(0) - the membrane proton channel. F(1) has five subunits: alpha(3), beta(3), gamma(1), delta(1), epsilon(1). F(0) has three main subunits: a(1), b(2) and c(10-14). The alpha and beta chains form an alternating ring which encloses part of the gamma chain. F(1) is attached to F(0) by a central stalk formed by the gamma and epsilon chains, while a peripheral stalk is formed by the delta and b chains.</text>
</comment>
<keyword evidence="13" id="KW-1003">Cell membrane</keyword>
<reference evidence="17" key="1">
    <citation type="journal article" date="2019" name="Int. J. Syst. Evol. Microbiol.">
        <title>The Global Catalogue of Microorganisms (GCM) 10K type strain sequencing project: providing services to taxonomists for standard genome sequencing and annotation.</title>
        <authorList>
            <consortium name="The Broad Institute Genomics Platform"/>
            <consortium name="The Broad Institute Genome Sequencing Center for Infectious Disease"/>
            <person name="Wu L."/>
            <person name="Ma J."/>
        </authorList>
    </citation>
    <scope>NUCLEOTIDE SEQUENCE [LARGE SCALE GENOMIC DNA]</scope>
    <source>
        <strain evidence="17">CGMCC 1.19062</strain>
    </source>
</reference>
<evidence type="ECO:0000313" key="16">
    <source>
        <dbReference type="EMBL" id="MFD2265488.1"/>
    </source>
</evidence>
<dbReference type="InterPro" id="IPR002146">
    <property type="entry name" value="ATP_synth_b/b'su_bac/chlpt"/>
</dbReference>
<keyword evidence="2 13" id="KW-0813">Transport</keyword>
<organism evidence="16 17">
    <name type="scientific">Lacibacterium aquatile</name>
    <dbReference type="NCBI Taxonomy" id="1168082"/>
    <lineage>
        <taxon>Bacteria</taxon>
        <taxon>Pseudomonadati</taxon>
        <taxon>Pseudomonadota</taxon>
        <taxon>Alphaproteobacteria</taxon>
        <taxon>Rhodospirillales</taxon>
        <taxon>Rhodospirillaceae</taxon>
    </lineage>
</organism>
<keyword evidence="3 13" id="KW-0138">CF(0)</keyword>
<evidence type="ECO:0000256" key="9">
    <source>
        <dbReference type="ARBA" id="ARBA00023310"/>
    </source>
</evidence>
<evidence type="ECO:0000256" key="5">
    <source>
        <dbReference type="ARBA" id="ARBA00022781"/>
    </source>
</evidence>
<dbReference type="HAMAP" id="MF_01398">
    <property type="entry name" value="ATP_synth_b_bprime"/>
    <property type="match status" value="1"/>
</dbReference>
<name>A0ABW5DXI7_9PROT</name>
<dbReference type="PANTHER" id="PTHR33445:SF1">
    <property type="entry name" value="ATP SYNTHASE SUBUNIT B"/>
    <property type="match status" value="1"/>
</dbReference>
<evidence type="ECO:0000256" key="15">
    <source>
        <dbReference type="SAM" id="Coils"/>
    </source>
</evidence>
<feature type="coiled-coil region" evidence="15">
    <location>
        <begin position="81"/>
        <end position="121"/>
    </location>
</feature>
<proteinExistence type="inferred from homology"/>
<keyword evidence="8 13" id="KW-0472">Membrane</keyword>
<dbReference type="EMBL" id="JBHUIP010000016">
    <property type="protein sequence ID" value="MFD2265488.1"/>
    <property type="molecule type" value="Genomic_DNA"/>
</dbReference>
<evidence type="ECO:0000256" key="13">
    <source>
        <dbReference type="HAMAP-Rule" id="MF_01398"/>
    </source>
</evidence>
<protein>
    <recommendedName>
        <fullName evidence="13">ATP synthase subunit b</fullName>
    </recommendedName>
    <alternativeName>
        <fullName evidence="13">ATP synthase F(0) sector subunit b</fullName>
    </alternativeName>
    <alternativeName>
        <fullName evidence="13">ATPase subunit I</fullName>
    </alternativeName>
    <alternativeName>
        <fullName evidence="13">F-type ATPase subunit b</fullName>
        <shortName evidence="13">F-ATPase subunit b</shortName>
    </alternativeName>
</protein>
<dbReference type="RefSeq" id="WP_379878882.1">
    <property type="nucleotide sequence ID" value="NZ_JBHUIP010000016.1"/>
</dbReference>
<comment type="similarity">
    <text evidence="1 13 14">Belongs to the ATPase B chain family.</text>
</comment>
<evidence type="ECO:0000256" key="6">
    <source>
        <dbReference type="ARBA" id="ARBA00022989"/>
    </source>
</evidence>
<dbReference type="Pfam" id="PF00430">
    <property type="entry name" value="ATP-synt_B"/>
    <property type="match status" value="1"/>
</dbReference>
<keyword evidence="17" id="KW-1185">Reference proteome</keyword>
<accession>A0ABW5DXI7</accession>
<comment type="caution">
    <text evidence="16">The sequence shown here is derived from an EMBL/GenBank/DDBJ whole genome shotgun (WGS) entry which is preliminary data.</text>
</comment>
<keyword evidence="4 13" id="KW-0812">Transmembrane</keyword>
<evidence type="ECO:0000256" key="2">
    <source>
        <dbReference type="ARBA" id="ARBA00022448"/>
    </source>
</evidence>
<dbReference type="CDD" id="cd06503">
    <property type="entry name" value="ATP-synt_Fo_b"/>
    <property type="match status" value="1"/>
</dbReference>